<proteinExistence type="predicted"/>
<gene>
    <name evidence="1" type="ORF">J2Z49_000571</name>
</gene>
<evidence type="ECO:0000313" key="2">
    <source>
        <dbReference type="Proteomes" id="UP001225644"/>
    </source>
</evidence>
<dbReference type="EMBL" id="JAUSUX010000003">
    <property type="protein sequence ID" value="MDQ0285470.1"/>
    <property type="molecule type" value="Genomic_DNA"/>
</dbReference>
<reference evidence="1 2" key="1">
    <citation type="submission" date="2023-07" db="EMBL/GenBank/DDBJ databases">
        <title>Genomic Encyclopedia of Type Strains, Phase IV (KMG-IV): sequencing the most valuable type-strain genomes for metagenomic binning, comparative biology and taxonomic classification.</title>
        <authorList>
            <person name="Goeker M."/>
        </authorList>
    </citation>
    <scope>NUCLEOTIDE SEQUENCE [LARGE SCALE GENOMIC DNA]</scope>
    <source>
        <strain evidence="1 2">DSM 12396</strain>
    </source>
</reference>
<keyword evidence="2" id="KW-1185">Reference proteome</keyword>
<comment type="caution">
    <text evidence="1">The sequence shown here is derived from an EMBL/GenBank/DDBJ whole genome shotgun (WGS) entry which is preliminary data.</text>
</comment>
<dbReference type="Proteomes" id="UP001225644">
    <property type="component" value="Unassembled WGS sequence"/>
</dbReference>
<name>A0ABU0AYA8_9FIRM</name>
<accession>A0ABU0AYA8</accession>
<organism evidence="1 2">
    <name type="scientific">Desulfofundulus luciae</name>
    <dbReference type="NCBI Taxonomy" id="74702"/>
    <lineage>
        <taxon>Bacteria</taxon>
        <taxon>Bacillati</taxon>
        <taxon>Bacillota</taxon>
        <taxon>Clostridia</taxon>
        <taxon>Eubacteriales</taxon>
        <taxon>Peptococcaceae</taxon>
        <taxon>Desulfofundulus</taxon>
    </lineage>
</organism>
<evidence type="ECO:0000313" key="1">
    <source>
        <dbReference type="EMBL" id="MDQ0285470.1"/>
    </source>
</evidence>
<protein>
    <submittedName>
        <fullName evidence="1">Uncharacterized protein</fullName>
    </submittedName>
</protein>
<sequence length="26" mass="3041">MTSFLHLLYLWLDHGIDTCLLHQAAK</sequence>